<keyword evidence="1" id="KW-0472">Membrane</keyword>
<evidence type="ECO:0000313" key="2">
    <source>
        <dbReference type="EMBL" id="SFN84826.1"/>
    </source>
</evidence>
<protein>
    <submittedName>
        <fullName evidence="2">Uncharacterized protein</fullName>
    </submittedName>
</protein>
<keyword evidence="3" id="KW-1185">Reference proteome</keyword>
<evidence type="ECO:0000313" key="3">
    <source>
        <dbReference type="Proteomes" id="UP000199011"/>
    </source>
</evidence>
<feature type="transmembrane region" description="Helical" evidence="1">
    <location>
        <begin position="16"/>
        <end position="35"/>
    </location>
</feature>
<dbReference type="EMBL" id="FOVO01000025">
    <property type="protein sequence ID" value="SFN84826.1"/>
    <property type="molecule type" value="Genomic_DNA"/>
</dbReference>
<proteinExistence type="predicted"/>
<sequence length="113" mass="12985">MCKLLVILNAMVKSRFYPAVVPLLAFAGLSVGGQLEELKKISWKVIVIFMVVSTCCCFYHCSNWIQHKRGNLVDKNQYNISEKLFELNSFSKKTRQDLHKIPELSGQEFKTSQ</sequence>
<organism evidence="2 3">
    <name type="scientific">Xenorhabdus japonica</name>
    <dbReference type="NCBI Taxonomy" id="53341"/>
    <lineage>
        <taxon>Bacteria</taxon>
        <taxon>Pseudomonadati</taxon>
        <taxon>Pseudomonadota</taxon>
        <taxon>Gammaproteobacteria</taxon>
        <taxon>Enterobacterales</taxon>
        <taxon>Morganellaceae</taxon>
        <taxon>Xenorhabdus</taxon>
    </lineage>
</organism>
<feature type="transmembrane region" description="Helical" evidence="1">
    <location>
        <begin position="41"/>
        <end position="61"/>
    </location>
</feature>
<evidence type="ECO:0000256" key="1">
    <source>
        <dbReference type="SAM" id="Phobius"/>
    </source>
</evidence>
<keyword evidence="1" id="KW-1133">Transmembrane helix</keyword>
<keyword evidence="1" id="KW-0812">Transmembrane</keyword>
<dbReference type="AlphaFoldDB" id="A0A1I5CD25"/>
<dbReference type="Proteomes" id="UP000199011">
    <property type="component" value="Unassembled WGS sequence"/>
</dbReference>
<accession>A0A1I5CD25</accession>
<gene>
    <name evidence="2" type="ORF">SAMN05421579_12555</name>
</gene>
<reference evidence="3" key="1">
    <citation type="submission" date="2016-10" db="EMBL/GenBank/DDBJ databases">
        <authorList>
            <person name="Varghese N."/>
            <person name="Submissions S."/>
        </authorList>
    </citation>
    <scope>NUCLEOTIDE SEQUENCE [LARGE SCALE GENOMIC DNA]</scope>
    <source>
        <strain evidence="3">DSM 16522</strain>
    </source>
</reference>
<dbReference type="RefSeq" id="WP_175486088.1">
    <property type="nucleotide sequence ID" value="NZ_CAWRAH010000057.1"/>
</dbReference>
<dbReference type="STRING" id="53341.SAMN05421579_12555"/>
<name>A0A1I5CD25_9GAMM</name>